<dbReference type="InterPro" id="IPR051453">
    <property type="entry name" value="MBL_Glyoxalase_II"/>
</dbReference>
<evidence type="ECO:0000259" key="1">
    <source>
        <dbReference type="Pfam" id="PF00753"/>
    </source>
</evidence>
<dbReference type="PANTHER" id="PTHR46233">
    <property type="entry name" value="HYDROXYACYLGLUTATHIONE HYDROLASE GLOC"/>
    <property type="match status" value="1"/>
</dbReference>
<dbReference type="AlphaFoldDB" id="A0A7I9WMZ1"/>
<dbReference type="SUPFAM" id="SSF56281">
    <property type="entry name" value="Metallo-hydrolase/oxidoreductase"/>
    <property type="match status" value="1"/>
</dbReference>
<proteinExistence type="predicted"/>
<protein>
    <recommendedName>
        <fullName evidence="1">Metallo-beta-lactamase domain-containing protein</fullName>
    </recommendedName>
</protein>
<evidence type="ECO:0000313" key="2">
    <source>
        <dbReference type="EMBL" id="GFG58708.1"/>
    </source>
</evidence>
<comment type="caution">
    <text evidence="2">The sequence shown here is derived from an EMBL/GenBank/DDBJ whole genome shotgun (WGS) entry which is preliminary data.</text>
</comment>
<feature type="domain" description="Metallo-beta-lactamase" evidence="1">
    <location>
        <begin position="52"/>
        <end position="123"/>
    </location>
</feature>
<keyword evidence="3" id="KW-1185">Reference proteome</keyword>
<dbReference type="InterPro" id="IPR036866">
    <property type="entry name" value="RibonucZ/Hydroxyglut_hydro"/>
</dbReference>
<dbReference type="PANTHER" id="PTHR46233:SF1">
    <property type="entry name" value="CONSERVED PROTEIN"/>
    <property type="match status" value="1"/>
</dbReference>
<organism evidence="2 3">
    <name type="scientific">Mycolicibacterium murale</name>
    <dbReference type="NCBI Taxonomy" id="182220"/>
    <lineage>
        <taxon>Bacteria</taxon>
        <taxon>Bacillati</taxon>
        <taxon>Actinomycetota</taxon>
        <taxon>Actinomycetes</taxon>
        <taxon>Mycobacteriales</taxon>
        <taxon>Mycobacteriaceae</taxon>
        <taxon>Mycolicibacterium</taxon>
    </lineage>
</organism>
<dbReference type="InterPro" id="IPR001279">
    <property type="entry name" value="Metallo-B-lactamas"/>
</dbReference>
<evidence type="ECO:0000313" key="3">
    <source>
        <dbReference type="Proteomes" id="UP000465241"/>
    </source>
</evidence>
<gene>
    <name evidence="2" type="ORF">MMUR_28440</name>
</gene>
<dbReference type="CDD" id="cd06262">
    <property type="entry name" value="metallo-hydrolase-like_MBL-fold"/>
    <property type="match status" value="1"/>
</dbReference>
<accession>A0A7I9WMZ1</accession>
<dbReference type="Pfam" id="PF00753">
    <property type="entry name" value="Lactamase_B"/>
    <property type="match status" value="1"/>
</dbReference>
<dbReference type="EMBL" id="BLKT01000003">
    <property type="protein sequence ID" value="GFG58708.1"/>
    <property type="molecule type" value="Genomic_DNA"/>
</dbReference>
<name>A0A7I9WMZ1_9MYCO</name>
<reference evidence="2 3" key="1">
    <citation type="journal article" date="2019" name="Emerg. Microbes Infect.">
        <title>Comprehensive subspecies identification of 175 nontuberculous mycobacteria species based on 7547 genomic profiles.</title>
        <authorList>
            <person name="Matsumoto Y."/>
            <person name="Kinjo T."/>
            <person name="Motooka D."/>
            <person name="Nabeya D."/>
            <person name="Jung N."/>
            <person name="Uechi K."/>
            <person name="Horii T."/>
            <person name="Iida T."/>
            <person name="Fujita J."/>
            <person name="Nakamura S."/>
        </authorList>
    </citation>
    <scope>NUCLEOTIDE SEQUENCE [LARGE SCALE GENOMIC DNA]</scope>
    <source>
        <strain evidence="2 3">JCM 13392</strain>
    </source>
</reference>
<sequence length="137" mass="14790">MHLIIPPIFDAAIMVSDLGAKLVDNPYTGHVEPRSEARRSLSGADIVKISVGPYDNNTYIVRCSESGRSLVIDAANDADVIIESIRRHSADVALIVTTHGHEDHWQALADVSQFTGAPTAAHRCDSAELPVPPDRLV</sequence>
<dbReference type="Gene3D" id="3.60.15.10">
    <property type="entry name" value="Ribonuclease Z/Hydroxyacylglutathione hydrolase-like"/>
    <property type="match status" value="1"/>
</dbReference>
<dbReference type="Proteomes" id="UP000465241">
    <property type="component" value="Unassembled WGS sequence"/>
</dbReference>